<protein>
    <submittedName>
        <fullName evidence="1">Uncharacterized protein</fullName>
    </submittedName>
</protein>
<reference evidence="1" key="1">
    <citation type="journal article" date="2020" name="Nature">
        <title>Giant virus diversity and host interactions through global metagenomics.</title>
        <authorList>
            <person name="Schulz F."/>
            <person name="Roux S."/>
            <person name="Paez-Espino D."/>
            <person name="Jungbluth S."/>
            <person name="Walsh D.A."/>
            <person name="Denef V.J."/>
            <person name="McMahon K.D."/>
            <person name="Konstantinidis K.T."/>
            <person name="Eloe-Fadrosh E.A."/>
            <person name="Kyrpides N.C."/>
            <person name="Woyke T."/>
        </authorList>
    </citation>
    <scope>NUCLEOTIDE SEQUENCE</scope>
    <source>
        <strain evidence="1">GVMAG-S-ERX556022-25</strain>
    </source>
</reference>
<evidence type="ECO:0000313" key="1">
    <source>
        <dbReference type="EMBL" id="QHS84786.1"/>
    </source>
</evidence>
<organism evidence="1">
    <name type="scientific">viral metagenome</name>
    <dbReference type="NCBI Taxonomy" id="1070528"/>
    <lineage>
        <taxon>unclassified sequences</taxon>
        <taxon>metagenomes</taxon>
        <taxon>organismal metagenomes</taxon>
    </lineage>
</organism>
<name>A0A6C0AZ27_9ZZZZ</name>
<sequence length="277" mass="31720">MENTYIDIDIYINNQDYILHSSYSQYIINYLANVYPATTNNVKQIRDVSYIIYNYNNPLNVVSNSDIFIDSSNIDVRYVQYLNNWRSGRNQYGASHVFFNEEASLSGSTALSIFNSKYYYCNVYPDLLLNSNGVEVDLFVTTGQTSNKLPKYRVSSDGVSSDKGYRSIKCIDDSHVIVIKEVKKFTAVVITDTWVRDYVEVLPNSYSEEITTTVITPTITPTVTIIPVDVSFEHVTDENEITNIETYLTDISNIFQCWPATYDLAYSGHYSVYSKEK</sequence>
<proteinExistence type="predicted"/>
<accession>A0A6C0AZ27</accession>
<dbReference type="EMBL" id="MN738813">
    <property type="protein sequence ID" value="QHS84786.1"/>
    <property type="molecule type" value="Genomic_DNA"/>
</dbReference>
<dbReference type="AlphaFoldDB" id="A0A6C0AZ27"/>